<dbReference type="Gene3D" id="2.60.40.10">
    <property type="entry name" value="Immunoglobulins"/>
    <property type="match status" value="2"/>
</dbReference>
<feature type="domain" description="BIG2" evidence="1">
    <location>
        <begin position="541"/>
        <end position="622"/>
    </location>
</feature>
<dbReference type="PANTHER" id="PTHR23019:SF0">
    <property type="entry name" value="NUCLEAR PORE MEMBRANE GLYCOPROTEIN 210"/>
    <property type="match status" value="1"/>
</dbReference>
<feature type="domain" description="BIG2" evidence="1">
    <location>
        <begin position="209"/>
        <end position="279"/>
    </location>
</feature>
<sequence>MMYKKIMSGLILCTLLVSLLLPLPKGFAAGSTGVLQFQDDFSTGMSLWNGINGSWVVDNGALRVTSSSSNNIEMKGTNSVWQDQIVDFRLKILETPGGGFTRVFTRYSSNTSNLSLMIRPIGLSYTINGSSEVSLSSYKFTVGSNYDIKMNISGSTAAVYAKTESETNYTSVGTITGVPVQSGKVRFSTFNDKVQLDNVSVVNLRDSAFMANGNILSSLNVGSQSNLQLINATGNSVIWTSGDVAKATVDGNGVVTGLSRGLVTITAAKADNLSQVKFDIYVKDPVDSIGVLQFHDDFSNGMNLWNPVQGTWMVDNSRLSSTTTASSLIELKGGNAQWRNQTISMRFNRGDNLAGNFISIKLRYVSESDYTRLLIRGTGLSYIKAGGTEQSFYSGAFNQGIDYDIKLAALDDSVQVYVKSAADADYTFVGAISNVAYSFGKVQLTTYNLKATIDDIKIWNHESSKLVMGTKLAAYARGNSAPIPITNKTGKNVVLSSSNHAVATVDQTGVVTAVAKGQATITAATYDGSYQDKSDVVVYVRPTGVSLNKASTSLYVGESEELTATIAPTDADNLFTVWSISDPSVASLVGGASKSRAIKALSAGTTTVTVTTVDGGFSATTQVTVNPIPGPTVSSAEFQIDTTPNALSPYLLGVHNEQVLKIGRVTDFQPASHDNLGMELKLQNVRGPDGTGADFYMYNEGNLINSKDPRYEQFYGNKTIGAIENVSLKPGFPGLSLANSYHLANTLGVPYVYDLNIISQSVDEILTQIRQMKQLTTQPIYVEMGNELYSIFFDKAFPSVNEYIAKCKLIYQGIKNIDPTIKIGIVAVAKDLEDRIAADPNNQPDPNVDWGATQGGRVAAWNQSLAQDTSFYDAIIVHVYSPIPYLNDLTNSKMMDYLYTYNQSALEGLIIQKNQFPGKEMWVTEWSSLPTVIFGETDLNEKARKQFMKTPGFAIHSMERVLQMIESGAVTITDVHAMVDPQGFGIVQQASNGDLVKLPNFHVFKALGDLLDANSSYYKINLAQGNVQNEKLRFIATNVYYNVSDVGAWGFGDASGIKKVVFANRTMNPVNVSVPGAALKTNWIYGGENPLPDYLTNPNASWLDAPQVNPLPEAPVSSFAGQIQLKPYSMTIVDITDMTVPTALVAYSSTTPTNDIVVASITPSEHVTITNNGGSNSYSFLMNGSYTFEFVDDAGNQGTATATVNNMITKSKGVPGKPDLSNDNGFDTGIQDGNYRVKMDMWWGDNGRIYKLYENDVLIETQILGDHSPSAQSTVTSVTYKMNGTYRYYAELTNTFGTTRSDIMTVIVTQATPAKPVLSNDNWDGDGNFKVDMNMWWGTNGTTYHLYENDILIYTQAMTSRTPTAQSAMATVANRAIGTYEYRAELVNHAGAVSSDKMIVKVTK</sequence>
<accession>A0ABX1XEJ3</accession>
<dbReference type="InterPro" id="IPR003343">
    <property type="entry name" value="Big_2"/>
</dbReference>
<gene>
    <name evidence="2" type="ORF">GC096_19980</name>
</gene>
<dbReference type="PANTHER" id="PTHR23019">
    <property type="entry name" value="NUCLEAR PORE MEMBRANE GLYCOPROTEIN GP210-RELATED"/>
    <property type="match status" value="1"/>
</dbReference>
<dbReference type="InterPro" id="IPR013783">
    <property type="entry name" value="Ig-like_fold"/>
</dbReference>
<reference evidence="2 3" key="1">
    <citation type="submission" date="2019-10" db="EMBL/GenBank/DDBJ databases">
        <title>Description of Paenibacillus humi sp. nov.</title>
        <authorList>
            <person name="Carlier A."/>
            <person name="Qi S."/>
        </authorList>
    </citation>
    <scope>NUCLEOTIDE SEQUENCE [LARGE SCALE GENOMIC DNA]</scope>
    <source>
        <strain evidence="2 3">LMG 31461</strain>
    </source>
</reference>
<evidence type="ECO:0000259" key="1">
    <source>
        <dbReference type="SMART" id="SM00635"/>
    </source>
</evidence>
<dbReference type="Gene3D" id="2.60.120.560">
    <property type="entry name" value="Exo-inulinase, domain 1"/>
    <property type="match status" value="2"/>
</dbReference>
<evidence type="ECO:0000313" key="2">
    <source>
        <dbReference type="EMBL" id="NOU66320.1"/>
    </source>
</evidence>
<comment type="caution">
    <text evidence="2">The sequence shown here is derived from an EMBL/GenBank/DDBJ whole genome shotgun (WGS) entry which is preliminary data.</text>
</comment>
<keyword evidence="3" id="KW-1185">Reference proteome</keyword>
<dbReference type="SMART" id="SM00635">
    <property type="entry name" value="BID_2"/>
    <property type="match status" value="3"/>
</dbReference>
<organism evidence="2 3">
    <name type="scientific">Paenibacillus plantarum</name>
    <dbReference type="NCBI Taxonomy" id="2654975"/>
    <lineage>
        <taxon>Bacteria</taxon>
        <taxon>Bacillati</taxon>
        <taxon>Bacillota</taxon>
        <taxon>Bacilli</taxon>
        <taxon>Bacillales</taxon>
        <taxon>Paenibacillaceae</taxon>
        <taxon>Paenibacillus</taxon>
    </lineage>
</organism>
<dbReference type="Gene3D" id="2.60.40.1080">
    <property type="match status" value="3"/>
</dbReference>
<dbReference type="EMBL" id="WHNY01000060">
    <property type="protein sequence ID" value="NOU66320.1"/>
    <property type="molecule type" value="Genomic_DNA"/>
</dbReference>
<dbReference type="InterPro" id="IPR017853">
    <property type="entry name" value="GH"/>
</dbReference>
<evidence type="ECO:0000313" key="3">
    <source>
        <dbReference type="Proteomes" id="UP000653578"/>
    </source>
</evidence>
<proteinExistence type="predicted"/>
<dbReference type="InterPro" id="IPR008964">
    <property type="entry name" value="Invasin/intimin_cell_adhesion"/>
</dbReference>
<dbReference type="Pfam" id="PF02368">
    <property type="entry name" value="Big_2"/>
    <property type="match status" value="3"/>
</dbReference>
<dbReference type="SUPFAM" id="SSF81296">
    <property type="entry name" value="E set domains"/>
    <property type="match status" value="2"/>
</dbReference>
<feature type="domain" description="BIG2" evidence="1">
    <location>
        <begin position="462"/>
        <end position="535"/>
    </location>
</feature>
<name>A0ABX1XEJ3_9BACL</name>
<dbReference type="Proteomes" id="UP000653578">
    <property type="component" value="Unassembled WGS sequence"/>
</dbReference>
<protein>
    <recommendedName>
        <fullName evidence="1">BIG2 domain-containing protein</fullName>
    </recommendedName>
</protein>
<dbReference type="InterPro" id="IPR014756">
    <property type="entry name" value="Ig_E-set"/>
</dbReference>
<dbReference type="SUPFAM" id="SSF49373">
    <property type="entry name" value="Invasin/intimin cell-adhesion fragments"/>
    <property type="match status" value="3"/>
</dbReference>
<dbReference type="SUPFAM" id="SSF51445">
    <property type="entry name" value="(Trans)glycosidases"/>
    <property type="match status" value="1"/>
</dbReference>
<dbReference type="Gene3D" id="3.20.20.80">
    <property type="entry name" value="Glycosidases"/>
    <property type="match status" value="1"/>
</dbReference>
<dbReference type="InterPro" id="IPR045197">
    <property type="entry name" value="NUP210-like"/>
</dbReference>